<sequence>MAKRNKMFQKNKQQTNQEKTKQEMKKELVEQAKQEKEKELLKDERIQEKIQEYEDKKAVCERQIKEKEEEFKRKSVELENKYEELKNKLKREITDQEELLQLEKSTLLEERRKIAEDREKMIDALKAEEKNIQETYRQELHTIWEGDLQKKLKENQDIVVKAEQQYQESLKKNEELLTKASEKVLAAQDEAHQIKLMAEKERLKIVQASQERVETEYHQLLSDFEIKMITLVEKEAALKKRKLEVELQEEDISFMKQELVEKRNYYETKLKELSPKKVEELQFEIKSIQELRQLDQEIIEKQKEELRHLSRFIPEDELRSVNTIVEELDSVRRENLRLKDELAQYPSQEELLSLRNSADKVVLLEDKLQEEQRLKLEAQNKADSLSIGVLELEQTKRVAETLKTLNSQLQEELNKINEVYKSSTQSKFPSLIEIDRHIASQDIIRPTNTKMDLKELVKYLRNYGAAQLGLYYSEKTIRAFIASLAASKLLILQGLSGTGKSSLPRLFKEALQIENTLVPVQPSWRDNRELLGYDNDFTRRFKETIFTKKVYEASATSNREKVYFIVLDEMNLARIEYYFADFLAVLEENPENWVIPLVSNNDETNIENRPTYLVENHTSLFVTPNIWFIGTANRDESTFGITDKVYDRAQILNFHSREEEFQADAPKQVKISFSEFSGLLENAQLQKEHGLTSEEWAQIDLIDEFLRINLEITFGNRIKMQMEKFVSVYVAAGGTKLEAIDHLIAHKVLRKLEGRYETYLKDSLKELTELIEAEFGQQHFTECKSLISQKITRLGG</sequence>
<dbReference type="Gene3D" id="3.40.50.300">
    <property type="entry name" value="P-loop containing nucleotide triphosphate hydrolases"/>
    <property type="match status" value="1"/>
</dbReference>
<name>A0ABU0A2X9_9BACI</name>
<evidence type="ECO:0000256" key="1">
    <source>
        <dbReference type="SAM" id="Coils"/>
    </source>
</evidence>
<dbReference type="Proteomes" id="UP001230005">
    <property type="component" value="Unassembled WGS sequence"/>
</dbReference>
<proteinExistence type="predicted"/>
<comment type="caution">
    <text evidence="3">The sequence shown here is derived from an EMBL/GenBank/DDBJ whole genome shotgun (WGS) entry which is preliminary data.</text>
</comment>
<protein>
    <submittedName>
        <fullName evidence="3">Myosin heavy subunit</fullName>
    </submittedName>
</protein>
<organism evidence="3 4">
    <name type="scientific">Evansella vedderi</name>
    <dbReference type="NCBI Taxonomy" id="38282"/>
    <lineage>
        <taxon>Bacteria</taxon>
        <taxon>Bacillati</taxon>
        <taxon>Bacillota</taxon>
        <taxon>Bacilli</taxon>
        <taxon>Bacillales</taxon>
        <taxon>Bacillaceae</taxon>
        <taxon>Evansella</taxon>
    </lineage>
</organism>
<feature type="coiled-coil region" evidence="1">
    <location>
        <begin position="321"/>
        <end position="426"/>
    </location>
</feature>
<keyword evidence="4" id="KW-1185">Reference proteome</keyword>
<evidence type="ECO:0000256" key="2">
    <source>
        <dbReference type="SAM" id="MobiDB-lite"/>
    </source>
</evidence>
<reference evidence="3 4" key="1">
    <citation type="submission" date="2023-07" db="EMBL/GenBank/DDBJ databases">
        <title>Genomic Encyclopedia of Type Strains, Phase IV (KMG-IV): sequencing the most valuable type-strain genomes for metagenomic binning, comparative biology and taxonomic classification.</title>
        <authorList>
            <person name="Goeker M."/>
        </authorList>
    </citation>
    <scope>NUCLEOTIDE SEQUENCE [LARGE SCALE GENOMIC DNA]</scope>
    <source>
        <strain evidence="3 4">DSM 9768</strain>
    </source>
</reference>
<evidence type="ECO:0000313" key="4">
    <source>
        <dbReference type="Proteomes" id="UP001230005"/>
    </source>
</evidence>
<accession>A0ABU0A2X9</accession>
<feature type="region of interest" description="Disordered" evidence="2">
    <location>
        <begin position="1"/>
        <end position="26"/>
    </location>
</feature>
<dbReference type="SUPFAM" id="SSF52540">
    <property type="entry name" value="P-loop containing nucleoside triphosphate hydrolases"/>
    <property type="match status" value="1"/>
</dbReference>
<dbReference type="InterPro" id="IPR027417">
    <property type="entry name" value="P-loop_NTPase"/>
</dbReference>
<gene>
    <name evidence="3" type="ORF">J2S74_005314</name>
</gene>
<dbReference type="EMBL" id="JAUSUG010000035">
    <property type="protein sequence ID" value="MDQ0257851.1"/>
    <property type="molecule type" value="Genomic_DNA"/>
</dbReference>
<keyword evidence="1" id="KW-0175">Coiled coil</keyword>
<dbReference type="RefSeq" id="WP_307332235.1">
    <property type="nucleotide sequence ID" value="NZ_JAUSUG010000035.1"/>
</dbReference>
<evidence type="ECO:0000313" key="3">
    <source>
        <dbReference type="EMBL" id="MDQ0257851.1"/>
    </source>
</evidence>